<dbReference type="GeneID" id="36291995"/>
<evidence type="ECO:0000256" key="1">
    <source>
        <dbReference type="SAM" id="MobiDB-lite"/>
    </source>
</evidence>
<feature type="region of interest" description="Disordered" evidence="1">
    <location>
        <begin position="91"/>
        <end position="157"/>
    </location>
</feature>
<dbReference type="EMBL" id="KV441416">
    <property type="protein sequence ID" value="OAF54735.1"/>
    <property type="molecule type" value="Genomic_DNA"/>
</dbReference>
<feature type="region of interest" description="Disordered" evidence="1">
    <location>
        <begin position="226"/>
        <end position="251"/>
    </location>
</feature>
<reference evidence="2" key="1">
    <citation type="submission" date="2016-03" db="EMBL/GenBank/DDBJ databases">
        <title>Updated assembly of Pseudogymnoascus destructans, the fungus causing white-nose syndrome of bats.</title>
        <authorList>
            <person name="Palmer J.M."/>
            <person name="Drees K.P."/>
            <person name="Foster J.T."/>
            <person name="Lindner D.L."/>
        </authorList>
    </citation>
    <scope>NUCLEOTIDE SEQUENCE [LARGE SCALE GENOMIC DNA]</scope>
    <source>
        <strain evidence="2">20631-21</strain>
    </source>
</reference>
<proteinExistence type="predicted"/>
<accession>A0A176ZXL8</accession>
<name>A0A176ZXL8_9PEZI</name>
<evidence type="ECO:0000313" key="2">
    <source>
        <dbReference type="EMBL" id="OAF54735.1"/>
    </source>
</evidence>
<feature type="compositionally biased region" description="Low complexity" evidence="1">
    <location>
        <begin position="234"/>
        <end position="250"/>
    </location>
</feature>
<dbReference type="Proteomes" id="UP000077154">
    <property type="component" value="Unassembled WGS sequence"/>
</dbReference>
<feature type="compositionally biased region" description="Basic and acidic residues" evidence="1">
    <location>
        <begin position="104"/>
        <end position="157"/>
    </location>
</feature>
<dbReference type="RefSeq" id="XP_024320039.1">
    <property type="nucleotide sequence ID" value="XM_024472497.1"/>
</dbReference>
<protein>
    <submittedName>
        <fullName evidence="2">Uncharacterized protein</fullName>
    </submittedName>
</protein>
<gene>
    <name evidence="2" type="ORF">VC83_08957</name>
</gene>
<feature type="region of interest" description="Disordered" evidence="1">
    <location>
        <begin position="282"/>
        <end position="304"/>
    </location>
</feature>
<sequence>MEVVSLPLLPLIDAAISSCCSAETGATLPPRLRSLSRSSSGFHPLNPSPPILGLLLPFAAAAAASEPLTRPRRTSPRRCFRPEVEVVLSAGDKGVGEADNLGEEAEKGSVSRKGREGKETEGKREAKRGAGAVERRRGVGRRVEDEVKEEGGRKEEREARVLVVEARRGAERGRGWGMRIRVAGPTATSSMARATSGWREWREWVCGPSDSGSGCAVLTGPRTTASAMKAGSHSASESEVDPSLSSSSSSDEAEERYVSYGFEVDSSGVLAGLTGVVVSAGRGGGESAVSAERSVNSKRRDARREERGGRAGSIVVCEVVVVRVDMVVAFERESAPVVRSGKGGGVARRGIVEVECVVWARLVLSGIWYMV</sequence>
<organism evidence="2">
    <name type="scientific">Pseudogymnoascus destructans</name>
    <dbReference type="NCBI Taxonomy" id="655981"/>
    <lineage>
        <taxon>Eukaryota</taxon>
        <taxon>Fungi</taxon>
        <taxon>Dikarya</taxon>
        <taxon>Ascomycota</taxon>
        <taxon>Pezizomycotina</taxon>
        <taxon>Leotiomycetes</taxon>
        <taxon>Thelebolales</taxon>
        <taxon>Thelebolaceae</taxon>
        <taxon>Pseudogymnoascus</taxon>
    </lineage>
</organism>
<dbReference type="AlphaFoldDB" id="A0A176ZXL8"/>